<keyword evidence="2" id="KW-1185">Reference proteome</keyword>
<proteinExistence type="predicted"/>
<organism evidence="1 2">
    <name type="scientific">Meridianimarinicoccus aquatilis</name>
    <dbReference type="NCBI Taxonomy" id="2552766"/>
    <lineage>
        <taxon>Bacteria</taxon>
        <taxon>Pseudomonadati</taxon>
        <taxon>Pseudomonadota</taxon>
        <taxon>Alphaproteobacteria</taxon>
        <taxon>Rhodobacterales</taxon>
        <taxon>Paracoccaceae</taxon>
        <taxon>Meridianimarinicoccus</taxon>
    </lineage>
</organism>
<evidence type="ECO:0000313" key="1">
    <source>
        <dbReference type="EMBL" id="TDL90413.1"/>
    </source>
</evidence>
<dbReference type="EMBL" id="SMZO01000009">
    <property type="protein sequence ID" value="TDL90413.1"/>
    <property type="molecule type" value="Genomic_DNA"/>
</dbReference>
<comment type="caution">
    <text evidence="1">The sequence shown here is derived from an EMBL/GenBank/DDBJ whole genome shotgun (WGS) entry which is preliminary data.</text>
</comment>
<dbReference type="Proteomes" id="UP000294562">
    <property type="component" value="Unassembled WGS sequence"/>
</dbReference>
<reference evidence="1 2" key="1">
    <citation type="submission" date="2019-03" db="EMBL/GenBank/DDBJ databases">
        <title>Rhodobacteraceae bacterium SM1902, a new member of the family Rhodobacteraceae isolated from Yantai.</title>
        <authorList>
            <person name="Sun Y."/>
        </authorList>
    </citation>
    <scope>NUCLEOTIDE SEQUENCE [LARGE SCALE GENOMIC DNA]</scope>
    <source>
        <strain evidence="1 2">SM1902</strain>
    </source>
</reference>
<dbReference type="AlphaFoldDB" id="A0A4R6B568"/>
<protein>
    <submittedName>
        <fullName evidence="1">Uncharacterized protein</fullName>
    </submittedName>
</protein>
<accession>A0A4R6B568</accession>
<name>A0A4R6B568_9RHOB</name>
<sequence>MTRMVAIVSFALAASAGVISYHWPMPALDACNVVQSWAPGINPTSESGQLQKPTLADFGLSGLIDRIFQEQDDNSAALKAELLAAEKGEGPRPCFTMRTD</sequence>
<evidence type="ECO:0000313" key="2">
    <source>
        <dbReference type="Proteomes" id="UP000294562"/>
    </source>
</evidence>
<gene>
    <name evidence="1" type="ORF">E2L05_05670</name>
</gene>